<accession>A0A9W9ZG34</accession>
<dbReference type="AlphaFoldDB" id="A0A9W9ZG34"/>
<proteinExistence type="predicted"/>
<organism evidence="2 3">
    <name type="scientific">Desmophyllum pertusum</name>
    <dbReference type="NCBI Taxonomy" id="174260"/>
    <lineage>
        <taxon>Eukaryota</taxon>
        <taxon>Metazoa</taxon>
        <taxon>Cnidaria</taxon>
        <taxon>Anthozoa</taxon>
        <taxon>Hexacorallia</taxon>
        <taxon>Scleractinia</taxon>
        <taxon>Caryophylliina</taxon>
        <taxon>Caryophylliidae</taxon>
        <taxon>Desmophyllum</taxon>
    </lineage>
</organism>
<dbReference type="Proteomes" id="UP001163046">
    <property type="component" value="Unassembled WGS sequence"/>
</dbReference>
<comment type="caution">
    <text evidence="2">The sequence shown here is derived from an EMBL/GenBank/DDBJ whole genome shotgun (WGS) entry which is preliminary data.</text>
</comment>
<dbReference type="SUPFAM" id="SSF63712">
    <property type="entry name" value="Nicotinic receptor ligand binding domain-like"/>
    <property type="match status" value="1"/>
</dbReference>
<dbReference type="InterPro" id="IPR006202">
    <property type="entry name" value="Neur_chan_lig-bd"/>
</dbReference>
<dbReference type="EMBL" id="MU826353">
    <property type="protein sequence ID" value="KAJ7380389.1"/>
    <property type="molecule type" value="Genomic_DNA"/>
</dbReference>
<reference evidence="2" key="1">
    <citation type="submission" date="2023-01" db="EMBL/GenBank/DDBJ databases">
        <title>Genome assembly of the deep-sea coral Lophelia pertusa.</title>
        <authorList>
            <person name="Herrera S."/>
            <person name="Cordes E."/>
        </authorList>
    </citation>
    <scope>NUCLEOTIDE SEQUENCE</scope>
    <source>
        <strain evidence="2">USNM1676648</strain>
        <tissue evidence="2">Polyp</tissue>
    </source>
</reference>
<protein>
    <recommendedName>
        <fullName evidence="1">Neurotransmitter-gated ion-channel ligand-binding domain-containing protein</fullName>
    </recommendedName>
</protein>
<feature type="domain" description="Neurotransmitter-gated ion-channel ligand-binding" evidence="1">
    <location>
        <begin position="24"/>
        <end position="77"/>
    </location>
</feature>
<dbReference type="Pfam" id="PF02931">
    <property type="entry name" value="Neur_chan_LBD"/>
    <property type="match status" value="1"/>
</dbReference>
<name>A0A9W9ZG34_9CNID</name>
<dbReference type="InterPro" id="IPR036734">
    <property type="entry name" value="Neur_chan_lig-bd_sf"/>
</dbReference>
<keyword evidence="3" id="KW-1185">Reference proteome</keyword>
<dbReference type="GO" id="GO:0016020">
    <property type="term" value="C:membrane"/>
    <property type="evidence" value="ECO:0007669"/>
    <property type="project" value="InterPro"/>
</dbReference>
<dbReference type="GO" id="GO:0005230">
    <property type="term" value="F:extracellular ligand-gated monoatomic ion channel activity"/>
    <property type="evidence" value="ECO:0007669"/>
    <property type="project" value="InterPro"/>
</dbReference>
<evidence type="ECO:0000259" key="1">
    <source>
        <dbReference type="Pfam" id="PF02931"/>
    </source>
</evidence>
<sequence length="99" mass="11509">MSTINISFRGNIFLVEGTAGRDDKRLLEKFMNDSNPNVRPVKNIEDQVNVTFDITLHGVIEMDEKHQILSTSVWIRQVRLILLYNLTLITEIKESTRHQ</sequence>
<evidence type="ECO:0000313" key="3">
    <source>
        <dbReference type="Proteomes" id="UP001163046"/>
    </source>
</evidence>
<dbReference type="Gene3D" id="2.70.170.10">
    <property type="entry name" value="Neurotransmitter-gated ion-channel ligand-binding domain"/>
    <property type="match status" value="1"/>
</dbReference>
<evidence type="ECO:0000313" key="2">
    <source>
        <dbReference type="EMBL" id="KAJ7380389.1"/>
    </source>
</evidence>
<dbReference type="OrthoDB" id="5975154at2759"/>
<gene>
    <name evidence="2" type="ORF">OS493_008845</name>
</gene>